<keyword evidence="1" id="KW-0732">Signal</keyword>
<evidence type="ECO:0000313" key="2">
    <source>
        <dbReference type="EMBL" id="MFC6713651.1"/>
    </source>
</evidence>
<dbReference type="InterPro" id="IPR006311">
    <property type="entry name" value="TAT_signal"/>
</dbReference>
<gene>
    <name evidence="2" type="ORF">ACFQBT_07310</name>
</gene>
<comment type="caution">
    <text evidence="2">The sequence shown here is derived from an EMBL/GenBank/DDBJ whole genome shotgun (WGS) entry which is preliminary data.</text>
</comment>
<evidence type="ECO:0000256" key="1">
    <source>
        <dbReference type="SAM" id="SignalP"/>
    </source>
</evidence>
<organism evidence="2 3">
    <name type="scientific">Branchiibius cervicis</name>
    <dbReference type="NCBI Taxonomy" id="908252"/>
    <lineage>
        <taxon>Bacteria</taxon>
        <taxon>Bacillati</taxon>
        <taxon>Actinomycetota</taxon>
        <taxon>Actinomycetes</taxon>
        <taxon>Micrococcales</taxon>
        <taxon>Dermacoccaceae</taxon>
        <taxon>Branchiibius</taxon>
    </lineage>
</organism>
<dbReference type="Proteomes" id="UP001596356">
    <property type="component" value="Unassembled WGS sequence"/>
</dbReference>
<dbReference type="EMBL" id="JBHSWJ010000002">
    <property type="protein sequence ID" value="MFC6713651.1"/>
    <property type="molecule type" value="Genomic_DNA"/>
</dbReference>
<accession>A0ABW2ARC7</accession>
<protein>
    <recommendedName>
        <fullName evidence="4">Secreted protein</fullName>
    </recommendedName>
</protein>
<sequence>MSRTSRLSSTTARRSAFVGAGLTAAAIAAAVATAPSASAADLAPWVLHHKGTISTHLKTLNTDITFAAADTTTVPLGKTPIPVTSAITTQTGHASIGTGPKLGNLKLAAFDVKILPQGPATGTYDPTKNDLELTQNLRLQITKATALGIPVNLISGSCTTSATSLKLSGDLARLSTGQVNLFGAISAKGSLTIPKFSNCGVLTPLLNAIATGPGNAVTVDLQPN</sequence>
<feature type="chain" id="PRO_5045260521" description="Secreted protein" evidence="1">
    <location>
        <begin position="40"/>
        <end position="224"/>
    </location>
</feature>
<dbReference type="PROSITE" id="PS51318">
    <property type="entry name" value="TAT"/>
    <property type="match status" value="1"/>
</dbReference>
<dbReference type="RefSeq" id="WP_377821581.1">
    <property type="nucleotide sequence ID" value="NZ_JBHSWJ010000002.1"/>
</dbReference>
<evidence type="ECO:0000313" key="3">
    <source>
        <dbReference type="Proteomes" id="UP001596356"/>
    </source>
</evidence>
<feature type="signal peptide" evidence="1">
    <location>
        <begin position="1"/>
        <end position="39"/>
    </location>
</feature>
<reference evidence="3" key="1">
    <citation type="journal article" date="2019" name="Int. J. Syst. Evol. Microbiol.">
        <title>The Global Catalogue of Microorganisms (GCM) 10K type strain sequencing project: providing services to taxonomists for standard genome sequencing and annotation.</title>
        <authorList>
            <consortium name="The Broad Institute Genomics Platform"/>
            <consortium name="The Broad Institute Genome Sequencing Center for Infectious Disease"/>
            <person name="Wu L."/>
            <person name="Ma J."/>
        </authorList>
    </citation>
    <scope>NUCLEOTIDE SEQUENCE [LARGE SCALE GENOMIC DNA]</scope>
    <source>
        <strain evidence="3">NBRC 106593</strain>
    </source>
</reference>
<keyword evidence="3" id="KW-1185">Reference proteome</keyword>
<name>A0ABW2ARC7_9MICO</name>
<evidence type="ECO:0008006" key="4">
    <source>
        <dbReference type="Google" id="ProtNLM"/>
    </source>
</evidence>
<proteinExistence type="predicted"/>